<reference evidence="5 6" key="1">
    <citation type="submission" date="2015-12" db="EMBL/GenBank/DDBJ databases">
        <title>Draft genome sequence of Acidibacillus ferrooxidans ITV001, isolated from a chalcopyrite acid mine drainage site in Brazil.</title>
        <authorList>
            <person name="Dall'Agnol H."/>
            <person name="Nancucheo I."/>
            <person name="Johnson B."/>
            <person name="Oliveira R."/>
            <person name="Leite L."/>
            <person name="Pylro V."/>
            <person name="Nunes G.L."/>
            <person name="Tzotzos G."/>
            <person name="Fernandes G.R."/>
            <person name="Dutra J."/>
            <person name="Orellana S.C."/>
            <person name="Oliveira G."/>
        </authorList>
    </citation>
    <scope>NUCLEOTIDE SEQUENCE [LARGE SCALE GENOMIC DNA]</scope>
    <source>
        <strain evidence="6">ITV01</strain>
    </source>
</reference>
<feature type="domain" description="Nudix hydrolase" evidence="4">
    <location>
        <begin position="32"/>
        <end position="153"/>
    </location>
</feature>
<dbReference type="GO" id="GO:0016787">
    <property type="term" value="F:hydrolase activity"/>
    <property type="evidence" value="ECO:0007669"/>
    <property type="project" value="UniProtKB-KW"/>
</dbReference>
<protein>
    <recommendedName>
        <fullName evidence="4">Nudix hydrolase domain-containing protein</fullName>
    </recommendedName>
</protein>
<dbReference type="SUPFAM" id="SSF55811">
    <property type="entry name" value="Nudix"/>
    <property type="match status" value="1"/>
</dbReference>
<dbReference type="Proteomes" id="UP000053557">
    <property type="component" value="Unassembled WGS sequence"/>
</dbReference>
<dbReference type="PRINTS" id="PR00502">
    <property type="entry name" value="NUDIXFAMILY"/>
</dbReference>
<dbReference type="InterPro" id="IPR020084">
    <property type="entry name" value="NUDIX_hydrolase_CS"/>
</dbReference>
<dbReference type="PROSITE" id="PS51462">
    <property type="entry name" value="NUDIX"/>
    <property type="match status" value="1"/>
</dbReference>
<keyword evidence="2 3" id="KW-0378">Hydrolase</keyword>
<dbReference type="OrthoDB" id="9008185at2"/>
<dbReference type="RefSeq" id="WP_067719534.1">
    <property type="nucleotide sequence ID" value="NZ_LPVJ01000070.1"/>
</dbReference>
<evidence type="ECO:0000256" key="3">
    <source>
        <dbReference type="RuleBase" id="RU003476"/>
    </source>
</evidence>
<dbReference type="InterPro" id="IPR020476">
    <property type="entry name" value="Nudix_hydrolase"/>
</dbReference>
<dbReference type="Pfam" id="PF00293">
    <property type="entry name" value="NUDIX"/>
    <property type="match status" value="1"/>
</dbReference>
<comment type="caution">
    <text evidence="5">The sequence shown here is derived from an EMBL/GenBank/DDBJ whole genome shotgun (WGS) entry which is preliminary data.</text>
</comment>
<evidence type="ECO:0000256" key="2">
    <source>
        <dbReference type="ARBA" id="ARBA00022801"/>
    </source>
</evidence>
<organism evidence="5 6">
    <name type="scientific">Ferroacidibacillus organovorans</name>
    <dbReference type="NCBI Taxonomy" id="1765683"/>
    <lineage>
        <taxon>Bacteria</taxon>
        <taxon>Bacillati</taxon>
        <taxon>Bacillota</taxon>
        <taxon>Bacilli</taxon>
        <taxon>Bacillales</taxon>
        <taxon>Alicyclobacillaceae</taxon>
        <taxon>Ferroacidibacillus</taxon>
    </lineage>
</organism>
<accession>A0A101XP14</accession>
<comment type="similarity">
    <text evidence="1 3">Belongs to the Nudix hydrolase family.</text>
</comment>
<dbReference type="PANTHER" id="PTHR43736:SF1">
    <property type="entry name" value="DIHYDRONEOPTERIN TRIPHOSPHATE DIPHOSPHATASE"/>
    <property type="match status" value="1"/>
</dbReference>
<dbReference type="AlphaFoldDB" id="A0A101XP14"/>
<dbReference type="PANTHER" id="PTHR43736">
    <property type="entry name" value="ADP-RIBOSE PYROPHOSPHATASE"/>
    <property type="match status" value="1"/>
</dbReference>
<proteinExistence type="inferred from homology"/>
<dbReference type="EMBL" id="LPVJ01000070">
    <property type="protein sequence ID" value="KUO94824.1"/>
    <property type="molecule type" value="Genomic_DNA"/>
</dbReference>
<name>A0A101XP14_9BACL</name>
<dbReference type="PROSITE" id="PS00893">
    <property type="entry name" value="NUDIX_BOX"/>
    <property type="match status" value="1"/>
</dbReference>
<dbReference type="InterPro" id="IPR015797">
    <property type="entry name" value="NUDIX_hydrolase-like_dom_sf"/>
</dbReference>
<evidence type="ECO:0000259" key="4">
    <source>
        <dbReference type="PROSITE" id="PS51462"/>
    </source>
</evidence>
<dbReference type="InterPro" id="IPR000086">
    <property type="entry name" value="NUDIX_hydrolase_dom"/>
</dbReference>
<gene>
    <name evidence="5" type="ORF">ATW55_10470</name>
</gene>
<dbReference type="Gene3D" id="3.90.79.10">
    <property type="entry name" value="Nucleoside Triphosphate Pyrophosphohydrolase"/>
    <property type="match status" value="1"/>
</dbReference>
<keyword evidence="6" id="KW-1185">Reference proteome</keyword>
<evidence type="ECO:0000256" key="1">
    <source>
        <dbReference type="ARBA" id="ARBA00005582"/>
    </source>
</evidence>
<sequence>MGDSWQKRWTIKLVKVLPGFVTRLIIYLVKKKYVVGVVAVVFNKEEKWLLLHHTYRKKGAWRLPGGLKERGEAPFETALRELREEAGIRVKPLAILAVTEAYATLDIAVLCELEAQDPFVANAEVDDFRFLTLEELPVDLPKEQLSFLAQAQTWLQAMRSAKGLDEHPRDT</sequence>
<evidence type="ECO:0000313" key="6">
    <source>
        <dbReference type="Proteomes" id="UP000053557"/>
    </source>
</evidence>
<evidence type="ECO:0000313" key="5">
    <source>
        <dbReference type="EMBL" id="KUO94824.1"/>
    </source>
</evidence>